<comment type="caution">
    <text evidence="1">The sequence shown here is derived from an EMBL/GenBank/DDBJ whole genome shotgun (WGS) entry which is preliminary data.</text>
</comment>
<keyword evidence="2" id="KW-1185">Reference proteome</keyword>
<name>A0ABX2U3Z5_9BURK</name>
<reference evidence="1 2" key="1">
    <citation type="submission" date="2016-02" db="EMBL/GenBank/DDBJ databases">
        <title>Draft genome sequence of Hydrogenophaga sp. LPB0072.</title>
        <authorList>
            <person name="Shin S.-K."/>
            <person name="Yi H."/>
        </authorList>
    </citation>
    <scope>NUCLEOTIDE SEQUENCE [LARGE SCALE GENOMIC DNA]</scope>
    <source>
        <strain evidence="1 2">LPB0072</strain>
    </source>
</reference>
<protein>
    <recommendedName>
        <fullName evidence="3">Ig-like domain-containing protein</fullName>
    </recommendedName>
</protein>
<evidence type="ECO:0000313" key="1">
    <source>
        <dbReference type="EMBL" id="OAD40607.1"/>
    </source>
</evidence>
<evidence type="ECO:0008006" key="3">
    <source>
        <dbReference type="Google" id="ProtNLM"/>
    </source>
</evidence>
<dbReference type="EMBL" id="LVWD01000030">
    <property type="protein sequence ID" value="OAD40607.1"/>
    <property type="molecule type" value="Genomic_DNA"/>
</dbReference>
<gene>
    <name evidence="1" type="ORF">LPB72_17115</name>
</gene>
<proteinExistence type="predicted"/>
<sequence>MAAPLSMRWIKGTASGCLAASIMGRFRRERLAGAGQQFRVQSALVVRPPQGSNSAATPDKLATAPSPLSSALLFSSGVSKMKGRFDHSRLPVELFALRTGSRNALRASGLRPVPLRPPSVHVYSPSVKALFSPVN</sequence>
<organism evidence="1 2">
    <name type="scientific">Hydrogenophaga crassostreae</name>
    <dbReference type="NCBI Taxonomy" id="1763535"/>
    <lineage>
        <taxon>Bacteria</taxon>
        <taxon>Pseudomonadati</taxon>
        <taxon>Pseudomonadota</taxon>
        <taxon>Betaproteobacteria</taxon>
        <taxon>Burkholderiales</taxon>
        <taxon>Comamonadaceae</taxon>
        <taxon>Hydrogenophaga</taxon>
    </lineage>
</organism>
<dbReference type="Proteomes" id="UP000185657">
    <property type="component" value="Unassembled WGS sequence"/>
</dbReference>
<accession>A0ABX2U3Z5</accession>
<evidence type="ECO:0000313" key="2">
    <source>
        <dbReference type="Proteomes" id="UP000185657"/>
    </source>
</evidence>